<dbReference type="EMBL" id="CZKB01000005">
    <property type="protein sequence ID" value="CUR57949.1"/>
    <property type="molecule type" value="Genomic_DNA"/>
</dbReference>
<sequence length="160" mass="17709">MVPRPRFTADVSAISWNTGHRLTLTTWDGTKVTKHVFLSFVEEDLELVRLFRGQAKNKNSTLAFDDYSVKVPYNSVDAGYIRSRITEKIRAASTTICLIGSSTSTSQWVAWEIEKSVALGNKVIGVRLSSSANHRVPAALTAARATVLSWNIDQIVREIG</sequence>
<feature type="domain" description="Thoeris protein ThsB TIR-like" evidence="1">
    <location>
        <begin position="37"/>
        <end position="131"/>
    </location>
</feature>
<dbReference type="InterPro" id="IPR036490">
    <property type="entry name" value="ThsB_TIR-like_sf"/>
</dbReference>
<dbReference type="Gene3D" id="3.40.50.11200">
    <property type="match status" value="1"/>
</dbReference>
<dbReference type="InterPro" id="IPR015032">
    <property type="entry name" value="ThsB__TIR-like_domain"/>
</dbReference>
<reference evidence="2" key="1">
    <citation type="submission" date="2015-08" db="EMBL/GenBank/DDBJ databases">
        <authorList>
            <person name="Babu N.S."/>
            <person name="Beckwith C.J."/>
            <person name="Beseler K.G."/>
            <person name="Brison A."/>
            <person name="Carone J.V."/>
            <person name="Caskin T.P."/>
            <person name="Diamond M."/>
            <person name="Durham M.E."/>
            <person name="Foxe J.M."/>
            <person name="Go M."/>
            <person name="Henderson B.A."/>
            <person name="Jones I.B."/>
            <person name="McGettigan J.A."/>
            <person name="Micheletti S.J."/>
            <person name="Nasrallah M.E."/>
            <person name="Ortiz D."/>
            <person name="Piller C.R."/>
            <person name="Privatt S.R."/>
            <person name="Schneider S.L."/>
            <person name="Sharp S."/>
            <person name="Smith T.C."/>
            <person name="Stanton J.D."/>
            <person name="Ullery H.E."/>
            <person name="Wilson R.J."/>
            <person name="Serrano M.G."/>
            <person name="Buck G."/>
            <person name="Lee V."/>
            <person name="Wang Y."/>
            <person name="Carvalho R."/>
            <person name="Voegtly L."/>
            <person name="Shi R."/>
            <person name="Duckworth R."/>
            <person name="Johnson A."/>
            <person name="Loviza R."/>
            <person name="Walstead R."/>
            <person name="Shah Z."/>
            <person name="Kiflezghi M."/>
            <person name="Wade K."/>
            <person name="Ball S.L."/>
            <person name="Bradley K.W."/>
            <person name="Asai D.J."/>
            <person name="Bowman C.A."/>
            <person name="Russell D.A."/>
            <person name="Pope W.H."/>
            <person name="Jacobs-Sera D."/>
            <person name="Hendrix R.W."/>
            <person name="Hatfull G.F."/>
        </authorList>
    </citation>
    <scope>NUCLEOTIDE SEQUENCE</scope>
</reference>
<dbReference type="AlphaFoldDB" id="A0A2P2C7H7"/>
<dbReference type="SUPFAM" id="SSF52206">
    <property type="entry name" value="Hypothetical protein MTH538"/>
    <property type="match status" value="1"/>
</dbReference>
<name>A0A2P2C7H7_9ZZZZ</name>
<gene>
    <name evidence="2" type="ORF">NOCA1130309</name>
</gene>
<evidence type="ECO:0000313" key="2">
    <source>
        <dbReference type="EMBL" id="CUR57949.1"/>
    </source>
</evidence>
<dbReference type="Pfam" id="PF08937">
    <property type="entry name" value="ThsB_TIR"/>
    <property type="match status" value="1"/>
</dbReference>
<protein>
    <submittedName>
        <fullName evidence="2">Putative MTH538 TIR-like protein</fullName>
    </submittedName>
</protein>
<accession>A0A2P2C7H7</accession>
<proteinExistence type="predicted"/>
<organism evidence="2">
    <name type="scientific">metagenome</name>
    <dbReference type="NCBI Taxonomy" id="256318"/>
    <lineage>
        <taxon>unclassified sequences</taxon>
        <taxon>metagenomes</taxon>
    </lineage>
</organism>
<evidence type="ECO:0000259" key="1">
    <source>
        <dbReference type="Pfam" id="PF08937"/>
    </source>
</evidence>